<evidence type="ECO:0000256" key="1">
    <source>
        <dbReference type="SAM" id="MobiDB-lite"/>
    </source>
</evidence>
<accession>A0ABN9UJK0</accession>
<dbReference type="Proteomes" id="UP001189429">
    <property type="component" value="Unassembled WGS sequence"/>
</dbReference>
<evidence type="ECO:0000313" key="2">
    <source>
        <dbReference type="EMBL" id="CAK0859881.1"/>
    </source>
</evidence>
<dbReference type="EMBL" id="CAUYUJ010015938">
    <property type="protein sequence ID" value="CAK0859881.1"/>
    <property type="molecule type" value="Genomic_DNA"/>
</dbReference>
<feature type="region of interest" description="Disordered" evidence="1">
    <location>
        <begin position="98"/>
        <end position="134"/>
    </location>
</feature>
<evidence type="ECO:0000313" key="3">
    <source>
        <dbReference type="Proteomes" id="UP001189429"/>
    </source>
</evidence>
<protein>
    <submittedName>
        <fullName evidence="2">Uncharacterized protein</fullName>
    </submittedName>
</protein>
<sequence>DVANVTAEPTVFGTVRQMKGPPFWMKDLLAEVRGMNAGIAKMEQSMILEIRDFRSALQTHDSNPRSVHTRLTEVERVCQKTVTEAVAAAIDVQLEGIKQEPNELKEPPSSGASFASTRTGPSTVPQPRGGGQAPTNPLVRFAGTFPRPVHQTAREAHCQHLLNANQILLQDVEPIFHKAAQNYKLRQISRVYQPTLGRLKAHPECTCECKRGVNGFKGKVMPVTPRGIYTIVKTAKRSAHVGERVAVQEELNLWNFNADEIQRRFNAAYTAAQLE</sequence>
<feature type="non-terminal residue" evidence="2">
    <location>
        <position position="1"/>
    </location>
</feature>
<feature type="non-terminal residue" evidence="2">
    <location>
        <position position="275"/>
    </location>
</feature>
<organism evidence="2 3">
    <name type="scientific">Prorocentrum cordatum</name>
    <dbReference type="NCBI Taxonomy" id="2364126"/>
    <lineage>
        <taxon>Eukaryota</taxon>
        <taxon>Sar</taxon>
        <taxon>Alveolata</taxon>
        <taxon>Dinophyceae</taxon>
        <taxon>Prorocentrales</taxon>
        <taxon>Prorocentraceae</taxon>
        <taxon>Prorocentrum</taxon>
    </lineage>
</organism>
<proteinExistence type="predicted"/>
<keyword evidence="3" id="KW-1185">Reference proteome</keyword>
<name>A0ABN9UJK0_9DINO</name>
<feature type="compositionally biased region" description="Polar residues" evidence="1">
    <location>
        <begin position="110"/>
        <end position="125"/>
    </location>
</feature>
<reference evidence="2" key="1">
    <citation type="submission" date="2023-10" db="EMBL/GenBank/DDBJ databases">
        <authorList>
            <person name="Chen Y."/>
            <person name="Shah S."/>
            <person name="Dougan E. K."/>
            <person name="Thang M."/>
            <person name="Chan C."/>
        </authorList>
    </citation>
    <scope>NUCLEOTIDE SEQUENCE [LARGE SCALE GENOMIC DNA]</scope>
</reference>
<comment type="caution">
    <text evidence="2">The sequence shown here is derived from an EMBL/GenBank/DDBJ whole genome shotgun (WGS) entry which is preliminary data.</text>
</comment>
<gene>
    <name evidence="2" type="ORF">PCOR1329_LOCUS49093</name>
</gene>